<dbReference type="InterPro" id="IPR013589">
    <property type="entry name" value="Bac_transglu_N"/>
</dbReference>
<dbReference type="SMART" id="SM00460">
    <property type="entry name" value="TGc"/>
    <property type="match status" value="1"/>
</dbReference>
<accession>A0A0A0BC90</accession>
<feature type="domain" description="Transglutaminase-like" evidence="2">
    <location>
        <begin position="232"/>
        <end position="302"/>
    </location>
</feature>
<proteinExistence type="predicted"/>
<dbReference type="AlphaFoldDB" id="A0A0A0BC90"/>
<reference evidence="3 4" key="1">
    <citation type="submission" date="2013-10" db="EMBL/GenBank/DDBJ databases">
        <authorList>
            <person name="Wang G."/>
            <person name="Zhuang W."/>
        </authorList>
    </citation>
    <scope>NUCLEOTIDE SEQUENCE [LARGE SCALE GENOMIC DNA]</scope>
    <source>
        <strain evidence="3 4">DSM 20118</strain>
    </source>
</reference>
<dbReference type="InterPro" id="IPR002931">
    <property type="entry name" value="Transglutaminase-like"/>
</dbReference>
<dbReference type="Pfam" id="PF01841">
    <property type="entry name" value="Transglut_core"/>
    <property type="match status" value="1"/>
</dbReference>
<evidence type="ECO:0000256" key="1">
    <source>
        <dbReference type="SAM" id="MobiDB-lite"/>
    </source>
</evidence>
<dbReference type="SUPFAM" id="SSF54001">
    <property type="entry name" value="Cysteine proteinases"/>
    <property type="match status" value="1"/>
</dbReference>
<organism evidence="3 4">
    <name type="scientific">Cellulomonas cellasea DSM 20118</name>
    <dbReference type="NCBI Taxonomy" id="1408250"/>
    <lineage>
        <taxon>Bacteria</taxon>
        <taxon>Bacillati</taxon>
        <taxon>Actinomycetota</taxon>
        <taxon>Actinomycetes</taxon>
        <taxon>Micrococcales</taxon>
        <taxon>Cellulomonadaceae</taxon>
        <taxon>Cellulomonas</taxon>
    </lineage>
</organism>
<sequence length="353" mass="37794">MTTTAATTPATGRTYDLVHRTTYAYDHPVTTSYGRTVLTPRDLPDQRCHTSTLDIQPAPADTAAHVDYFGNRSTYFAVTDEHRRLVVTSRSTVTVAREAATVTGLPVVAWEDVAAAVRSGRGLEPTAAPDEAEWDGVVHDDVAELPTEPEGPDGPGDPSAAATDGIGIVALREALLPSRHVALTEDVREWAAPSFTPGRGIAEILADLAHRIRTELTYRSGSTTVGTTQTQLLAQRTGVCQDFAHLMVAALRLHGLPARYASGYLETMPPPGREKLRGADASHAWVSAWVPGAGWVEVDPTNDKFIDDRYVVLGWGRDYADVPPLRGVIFTEGSGSRLTVSVDLVPAGSAPLP</sequence>
<dbReference type="Proteomes" id="UP000029833">
    <property type="component" value="Unassembled WGS sequence"/>
</dbReference>
<dbReference type="PANTHER" id="PTHR33490:SF7">
    <property type="entry name" value="BLR2979 PROTEIN"/>
    <property type="match status" value="1"/>
</dbReference>
<name>A0A0A0BC90_9CELL</name>
<evidence type="ECO:0000313" key="4">
    <source>
        <dbReference type="Proteomes" id="UP000029833"/>
    </source>
</evidence>
<comment type="caution">
    <text evidence="3">The sequence shown here is derived from an EMBL/GenBank/DDBJ whole genome shotgun (WGS) entry which is preliminary data.</text>
</comment>
<evidence type="ECO:0000313" key="3">
    <source>
        <dbReference type="EMBL" id="KGM03732.1"/>
    </source>
</evidence>
<dbReference type="EMBL" id="AXNT01000005">
    <property type="protein sequence ID" value="KGM03732.1"/>
    <property type="molecule type" value="Genomic_DNA"/>
</dbReference>
<dbReference type="STRING" id="1408250.Q760_13525"/>
<dbReference type="RefSeq" id="WP_034624694.1">
    <property type="nucleotide sequence ID" value="NZ_AXNT01000005.1"/>
</dbReference>
<protein>
    <recommendedName>
        <fullName evidence="2">Transglutaminase-like domain-containing protein</fullName>
    </recommendedName>
</protein>
<dbReference type="Gene3D" id="3.10.620.30">
    <property type="match status" value="1"/>
</dbReference>
<feature type="region of interest" description="Disordered" evidence="1">
    <location>
        <begin position="143"/>
        <end position="163"/>
    </location>
</feature>
<dbReference type="Pfam" id="PF08379">
    <property type="entry name" value="Bact_transglu_N"/>
    <property type="match status" value="1"/>
</dbReference>
<gene>
    <name evidence="3" type="ORF">Q760_13525</name>
</gene>
<dbReference type="PANTHER" id="PTHR33490">
    <property type="entry name" value="BLR5614 PROTEIN-RELATED"/>
    <property type="match status" value="1"/>
</dbReference>
<keyword evidence="4" id="KW-1185">Reference proteome</keyword>
<evidence type="ECO:0000259" key="2">
    <source>
        <dbReference type="SMART" id="SM00460"/>
    </source>
</evidence>
<dbReference type="InterPro" id="IPR038765">
    <property type="entry name" value="Papain-like_cys_pep_sf"/>
</dbReference>